<dbReference type="GO" id="GO:0016747">
    <property type="term" value="F:acyltransferase activity, transferring groups other than amino-acyl groups"/>
    <property type="evidence" value="ECO:0007669"/>
    <property type="project" value="InterPro"/>
</dbReference>
<dbReference type="AlphaFoldDB" id="A0A3R6H8T2"/>
<reference evidence="3 4" key="1">
    <citation type="submission" date="2018-08" db="EMBL/GenBank/DDBJ databases">
        <title>A genome reference for cultivated species of the human gut microbiota.</title>
        <authorList>
            <person name="Zou Y."/>
            <person name="Xue W."/>
            <person name="Luo G."/>
        </authorList>
    </citation>
    <scope>NUCLEOTIDE SEQUENCE [LARGE SCALE GENOMIC DNA]</scope>
    <source>
        <strain evidence="3 4">AM22-12LB</strain>
    </source>
</reference>
<accession>A0A3R6H8T2</accession>
<feature type="transmembrane region" description="Helical" evidence="1">
    <location>
        <begin position="207"/>
        <end position="225"/>
    </location>
</feature>
<organism evidence="3 4">
    <name type="scientific">Coprococcus comes</name>
    <dbReference type="NCBI Taxonomy" id="410072"/>
    <lineage>
        <taxon>Bacteria</taxon>
        <taxon>Bacillati</taxon>
        <taxon>Bacillota</taxon>
        <taxon>Clostridia</taxon>
        <taxon>Lachnospirales</taxon>
        <taxon>Lachnospiraceae</taxon>
        <taxon>Coprococcus</taxon>
    </lineage>
</organism>
<feature type="transmembrane region" description="Helical" evidence="1">
    <location>
        <begin position="12"/>
        <end position="31"/>
    </location>
</feature>
<keyword evidence="1" id="KW-1133">Transmembrane helix</keyword>
<proteinExistence type="predicted"/>
<feature type="transmembrane region" description="Helical" evidence="1">
    <location>
        <begin position="237"/>
        <end position="255"/>
    </location>
</feature>
<feature type="transmembrane region" description="Helical" evidence="1">
    <location>
        <begin position="267"/>
        <end position="285"/>
    </location>
</feature>
<dbReference type="InterPro" id="IPR002656">
    <property type="entry name" value="Acyl_transf_3_dom"/>
</dbReference>
<keyword evidence="1" id="KW-0472">Membrane</keyword>
<feature type="domain" description="Acyltransferase 3" evidence="2">
    <location>
        <begin position="7"/>
        <end position="329"/>
    </location>
</feature>
<feature type="transmembrane region" description="Helical" evidence="1">
    <location>
        <begin position="43"/>
        <end position="69"/>
    </location>
</feature>
<dbReference type="Proteomes" id="UP000286595">
    <property type="component" value="Unassembled WGS sequence"/>
</dbReference>
<protein>
    <recommendedName>
        <fullName evidence="2">Acyltransferase 3 domain-containing protein</fullName>
    </recommendedName>
</protein>
<evidence type="ECO:0000256" key="1">
    <source>
        <dbReference type="SAM" id="Phobius"/>
    </source>
</evidence>
<feature type="transmembrane region" description="Helical" evidence="1">
    <location>
        <begin position="109"/>
        <end position="131"/>
    </location>
</feature>
<keyword evidence="1" id="KW-0812">Transmembrane</keyword>
<comment type="caution">
    <text evidence="3">The sequence shown here is derived from an EMBL/GenBank/DDBJ whole genome shotgun (WGS) entry which is preliminary data.</text>
</comment>
<dbReference type="Pfam" id="PF01757">
    <property type="entry name" value="Acyl_transf_3"/>
    <property type="match status" value="1"/>
</dbReference>
<feature type="transmembrane region" description="Helical" evidence="1">
    <location>
        <begin position="143"/>
        <end position="161"/>
    </location>
</feature>
<dbReference type="EMBL" id="QRIM01000027">
    <property type="protein sequence ID" value="RHG56289.1"/>
    <property type="molecule type" value="Genomic_DNA"/>
</dbReference>
<sequence length="341" mass="39171">MKKHDWRLDFIKIIAIIFVLYNHLYCYSFIFSYDLSELNILHYVLLIPSLLCKCGSALFFMVSGVVLLGKNETYTKIISHRVSRILIVMAAISIISGICNRSISSLISTFLGGLNWYLYAYLAFLLMLPIFRRIVQNFSDDEWKWFIAIVAILNMLQAIMIESNINFVVFSNIPLFVTPWASVSWHMIFPVLGYGFYHKRELIKQNILNIGMLISILGGLIGILLDIRIRGGANFEMMHQFFIVLPSCAIFYLIISIKENKNAVIQILSRVAPKLAPLTFGMFLIDTHSPMREKIYGLFFDRVVDGLHGILAAWWIIIVLFVVYGIIVWCLRLIPAVKKVL</sequence>
<evidence type="ECO:0000313" key="4">
    <source>
        <dbReference type="Proteomes" id="UP000286595"/>
    </source>
</evidence>
<evidence type="ECO:0000313" key="3">
    <source>
        <dbReference type="EMBL" id="RHG56289.1"/>
    </source>
</evidence>
<feature type="transmembrane region" description="Helical" evidence="1">
    <location>
        <begin position="173"/>
        <end position="195"/>
    </location>
</feature>
<dbReference type="RefSeq" id="WP_118219565.1">
    <property type="nucleotide sequence ID" value="NZ_QRIM01000027.1"/>
</dbReference>
<name>A0A3R6H8T2_9FIRM</name>
<feature type="transmembrane region" description="Helical" evidence="1">
    <location>
        <begin position="312"/>
        <end position="334"/>
    </location>
</feature>
<feature type="transmembrane region" description="Helical" evidence="1">
    <location>
        <begin position="81"/>
        <end position="103"/>
    </location>
</feature>
<gene>
    <name evidence="3" type="ORF">DW252_16050</name>
</gene>
<evidence type="ECO:0000259" key="2">
    <source>
        <dbReference type="Pfam" id="PF01757"/>
    </source>
</evidence>